<gene>
    <name evidence="1" type="ORF">ABVB70_17325</name>
</gene>
<proteinExistence type="predicted"/>
<evidence type="ECO:0000313" key="1">
    <source>
        <dbReference type="EMBL" id="MES4992105.1"/>
    </source>
</evidence>
<protein>
    <submittedName>
        <fullName evidence="1">Uncharacterized protein</fullName>
    </submittedName>
</protein>
<name>A0ABD5LNB0_AGRRD</name>
<accession>A0ABD5LNB0</accession>
<evidence type="ECO:0000313" key="2">
    <source>
        <dbReference type="Proteomes" id="UP001438189"/>
    </source>
</evidence>
<dbReference type="EMBL" id="JBETME010000007">
    <property type="protein sequence ID" value="MES4992105.1"/>
    <property type="molecule type" value="Genomic_DNA"/>
</dbReference>
<comment type="caution">
    <text evidence="1">The sequence shown here is derived from an EMBL/GenBank/DDBJ whole genome shotgun (WGS) entry which is preliminary data.</text>
</comment>
<reference evidence="1 2" key="1">
    <citation type="submission" date="2024-06" db="EMBL/GenBank/DDBJ databases">
        <title>Genome sequencing of Agrobacterium spp. from tobacco in Serbia.</title>
        <authorList>
            <person name="Ilicic R.J."/>
            <person name="Studholme D.J."/>
            <person name="Jelusic A."/>
            <person name="Barac G."/>
            <person name="Bagi F."/>
            <person name="Popovic Milovanovic T."/>
        </authorList>
    </citation>
    <scope>NUCLEOTIDE SEQUENCE [LARGE SCALE GENOMIC DNA]</scope>
    <source>
        <strain evidence="1 2">DA1</strain>
    </source>
</reference>
<dbReference type="AlphaFoldDB" id="A0ABD5LNB0"/>
<dbReference type="RefSeq" id="WP_353574323.1">
    <property type="nucleotide sequence ID" value="NZ_JBETME010000007.1"/>
</dbReference>
<organism evidence="1 2">
    <name type="scientific">Agrobacterium radiobacter</name>
    <dbReference type="NCBI Taxonomy" id="362"/>
    <lineage>
        <taxon>Bacteria</taxon>
        <taxon>Pseudomonadati</taxon>
        <taxon>Pseudomonadota</taxon>
        <taxon>Alphaproteobacteria</taxon>
        <taxon>Hyphomicrobiales</taxon>
        <taxon>Rhizobiaceae</taxon>
        <taxon>Rhizobium/Agrobacterium group</taxon>
        <taxon>Agrobacterium</taxon>
        <taxon>Agrobacterium tumefaciens complex</taxon>
    </lineage>
</organism>
<sequence>MAKIGGARPGAGRKPGTMNQRTAELAADILGSKKSPLEYLLEVMMDEAADQKRRDWAAEKASAYIHPRPAPVARPIQISIPSTATASEIPAAISCILQAVGRGEISPSEAQGVVSIMEAQRKALETTELLRRIEELEAAAGKR</sequence>
<dbReference type="Proteomes" id="UP001438189">
    <property type="component" value="Unassembled WGS sequence"/>
</dbReference>